<dbReference type="Proteomes" id="UP001072034">
    <property type="component" value="Unassembled WGS sequence"/>
</dbReference>
<name>A0ABT4IB89_9ACTO</name>
<evidence type="ECO:0000256" key="1">
    <source>
        <dbReference type="SAM" id="MobiDB-lite"/>
    </source>
</evidence>
<feature type="region of interest" description="Disordered" evidence="1">
    <location>
        <begin position="1"/>
        <end position="21"/>
    </location>
</feature>
<accession>A0ABT4IB89</accession>
<proteinExistence type="predicted"/>
<evidence type="ECO:0000256" key="2">
    <source>
        <dbReference type="SAM" id="Phobius"/>
    </source>
</evidence>
<evidence type="ECO:0008006" key="5">
    <source>
        <dbReference type="Google" id="ProtNLM"/>
    </source>
</evidence>
<keyword evidence="2" id="KW-0812">Transmembrane</keyword>
<protein>
    <recommendedName>
        <fullName evidence="5">DUF5808 domain-containing protein</fullName>
    </recommendedName>
</protein>
<evidence type="ECO:0000313" key="3">
    <source>
        <dbReference type="EMBL" id="MCZ0859004.1"/>
    </source>
</evidence>
<keyword evidence="2" id="KW-1133">Transmembrane helix</keyword>
<comment type="caution">
    <text evidence="3">The sequence shown here is derived from an EMBL/GenBank/DDBJ whole genome shotgun (WGS) entry which is preliminary data.</text>
</comment>
<reference evidence="3" key="1">
    <citation type="submission" date="2022-10" db="EMBL/GenBank/DDBJ databases">
        <title>Genome sequence of Actinomyces israelii ATCC 10048.</title>
        <authorList>
            <person name="Watt R.M."/>
            <person name="Tong W.M."/>
        </authorList>
    </citation>
    <scope>NUCLEOTIDE SEQUENCE</scope>
    <source>
        <strain evidence="3">ATCC 10048</strain>
    </source>
</reference>
<feature type="transmembrane region" description="Helical" evidence="2">
    <location>
        <begin position="237"/>
        <end position="256"/>
    </location>
</feature>
<feature type="transmembrane region" description="Helical" evidence="2">
    <location>
        <begin position="268"/>
        <end position="293"/>
    </location>
</feature>
<sequence length="308" mass="30416">MTAALRNQHQRASRAGAPGAEAADPLADYVARVRARLGGFAPALEEDLAELAASLREAAAAQGQEAALAAHGPADRYAAALIGAAGDQADEPSGRPCHPVRRVLGVPVALSPRGLSERAARSFSPADPVLVPRTYGIGWDLNLGALAVRAGLAHPDDLDDDLSLGPAQTAALSAAPALLALGVAAAGAPRAGRSGGDPAVGPTNGRGRAAALLPPVLVATALGATDVLRGAPLPQRLGHAVTSLLLTGVGAAGALQRSPGPSAPASRLAQAGAVAAGAVLAGGAAVLALRVAVRRAVRAQNRTQPTVH</sequence>
<keyword evidence="2" id="KW-0472">Membrane</keyword>
<gene>
    <name evidence="3" type="ORF">OHJ16_13235</name>
</gene>
<keyword evidence="4" id="KW-1185">Reference proteome</keyword>
<evidence type="ECO:0000313" key="4">
    <source>
        <dbReference type="Proteomes" id="UP001072034"/>
    </source>
</evidence>
<organism evidence="3 4">
    <name type="scientific">Actinomyces israelii</name>
    <dbReference type="NCBI Taxonomy" id="1659"/>
    <lineage>
        <taxon>Bacteria</taxon>
        <taxon>Bacillati</taxon>
        <taxon>Actinomycetota</taxon>
        <taxon>Actinomycetes</taxon>
        <taxon>Actinomycetales</taxon>
        <taxon>Actinomycetaceae</taxon>
        <taxon>Actinomyces</taxon>
    </lineage>
</organism>
<dbReference type="EMBL" id="JAPTMY010000036">
    <property type="protein sequence ID" value="MCZ0859004.1"/>
    <property type="molecule type" value="Genomic_DNA"/>
</dbReference>
<dbReference type="RefSeq" id="WP_268918317.1">
    <property type="nucleotide sequence ID" value="NZ_JAPTMY010000036.1"/>
</dbReference>